<evidence type="ECO:0000259" key="1">
    <source>
        <dbReference type="Pfam" id="PF25355"/>
    </source>
</evidence>
<dbReference type="AlphaFoldDB" id="A0A444PUE6"/>
<sequence length="105" mass="11629">MGSVIYNDSVLYVDDATLAHLQYAIVQRYRRGESFLLTWTDDGSVDGRERSLWLSPNAPLSFEFDAPGDVPLELVWVDALNKTADATGGLRIVDRDGEPVAVTTR</sequence>
<feature type="domain" description="DUF7882" evidence="1">
    <location>
        <begin position="1"/>
        <end position="94"/>
    </location>
</feature>
<protein>
    <submittedName>
        <fullName evidence="2">ATP-dependent DNA ligase</fullName>
    </submittedName>
</protein>
<dbReference type="Proteomes" id="UP000288547">
    <property type="component" value="Unassembled WGS sequence"/>
</dbReference>
<dbReference type="GO" id="GO:0016874">
    <property type="term" value="F:ligase activity"/>
    <property type="evidence" value="ECO:0007669"/>
    <property type="project" value="UniProtKB-KW"/>
</dbReference>
<name>A0A444PUE6_9MICO</name>
<dbReference type="OrthoDB" id="5123855at2"/>
<comment type="caution">
    <text evidence="2">The sequence shown here is derived from an EMBL/GenBank/DDBJ whole genome shotgun (WGS) entry which is preliminary data.</text>
</comment>
<keyword evidence="3" id="KW-1185">Reference proteome</keyword>
<evidence type="ECO:0000313" key="2">
    <source>
        <dbReference type="EMBL" id="RWZ51482.1"/>
    </source>
</evidence>
<keyword evidence="2" id="KW-0436">Ligase</keyword>
<accession>A0A444PUE6</accession>
<evidence type="ECO:0000313" key="3">
    <source>
        <dbReference type="Proteomes" id="UP000288547"/>
    </source>
</evidence>
<dbReference type="InterPro" id="IPR057204">
    <property type="entry name" value="DUF7882"/>
</dbReference>
<dbReference type="RefSeq" id="WP_128494198.1">
    <property type="nucleotide sequence ID" value="NZ_RZNB01000002.1"/>
</dbReference>
<dbReference type="Pfam" id="PF25355">
    <property type="entry name" value="DUF7882"/>
    <property type="match status" value="1"/>
</dbReference>
<reference evidence="2 3" key="1">
    <citation type="submission" date="2018-12" db="EMBL/GenBank/DDBJ databases">
        <authorList>
            <person name="Li F."/>
        </authorList>
    </citation>
    <scope>NUCLEOTIDE SEQUENCE [LARGE SCALE GENOMIC DNA]</scope>
    <source>
        <strain evidence="2 3">11W25H-1</strain>
    </source>
</reference>
<dbReference type="EMBL" id="RZNB01000002">
    <property type="protein sequence ID" value="RWZ51482.1"/>
    <property type="molecule type" value="Genomic_DNA"/>
</dbReference>
<organism evidence="2 3">
    <name type="scientific">Labedella phragmitis</name>
    <dbReference type="NCBI Taxonomy" id="2498849"/>
    <lineage>
        <taxon>Bacteria</taxon>
        <taxon>Bacillati</taxon>
        <taxon>Actinomycetota</taxon>
        <taxon>Actinomycetes</taxon>
        <taxon>Micrococcales</taxon>
        <taxon>Microbacteriaceae</taxon>
        <taxon>Labedella</taxon>
    </lineage>
</organism>
<gene>
    <name evidence="2" type="ORF">ELQ90_05030</name>
</gene>
<proteinExistence type="predicted"/>